<comment type="similarity">
    <text evidence="3">Belongs to the GRF family.</text>
</comment>
<feature type="compositionally biased region" description="Low complexity" evidence="4">
    <location>
        <begin position="242"/>
        <end position="251"/>
    </location>
</feature>
<dbReference type="InterPro" id="IPR014977">
    <property type="entry name" value="WRC_dom"/>
</dbReference>
<comment type="caution">
    <text evidence="6">The sequence shown here is derived from an EMBL/GenBank/DDBJ whole genome shotgun (WGS) entry which is preliminary data.</text>
</comment>
<keyword evidence="1 3" id="KW-0539">Nucleus</keyword>
<keyword evidence="3" id="KW-0805">Transcription regulation</keyword>
<proteinExistence type="inferred from homology"/>
<keyword evidence="3" id="KW-0010">Activator</keyword>
<dbReference type="GO" id="GO:0005634">
    <property type="term" value="C:nucleus"/>
    <property type="evidence" value="ECO:0007669"/>
    <property type="project" value="UniProtKB-SubCell"/>
</dbReference>
<comment type="domain">
    <text evidence="3">The QLQ domain and WRC domain may be involved in protein-protein interaction and DNA-binding, respectively.</text>
</comment>
<dbReference type="PROSITE" id="PS51667">
    <property type="entry name" value="WRC"/>
    <property type="match status" value="2"/>
</dbReference>
<dbReference type="Pfam" id="PF08879">
    <property type="entry name" value="WRC"/>
    <property type="match status" value="2"/>
</dbReference>
<evidence type="ECO:0000256" key="3">
    <source>
        <dbReference type="RuleBase" id="RU367127"/>
    </source>
</evidence>
<evidence type="ECO:0000313" key="6">
    <source>
        <dbReference type="EMBL" id="KVH91174.1"/>
    </source>
</evidence>
<gene>
    <name evidence="6" type="ORF">Ccrd_006804</name>
</gene>
<dbReference type="AlphaFoldDB" id="A0A103XI52"/>
<dbReference type="STRING" id="59895.A0A103XI52"/>
<feature type="domain" description="WRC" evidence="5">
    <location>
        <begin position="46"/>
        <end position="90"/>
    </location>
</feature>
<evidence type="ECO:0000256" key="4">
    <source>
        <dbReference type="SAM" id="MobiDB-lite"/>
    </source>
</evidence>
<keyword evidence="3" id="KW-0804">Transcription</keyword>
<dbReference type="Gramene" id="KVH91174">
    <property type="protein sequence ID" value="KVH91174"/>
    <property type="gene ID" value="Ccrd_006804"/>
</dbReference>
<dbReference type="EMBL" id="LEKV01005071">
    <property type="protein sequence ID" value="KVH91174.1"/>
    <property type="molecule type" value="Genomic_DNA"/>
</dbReference>
<protein>
    <recommendedName>
        <fullName evidence="3">Growth-regulating factor</fullName>
    </recommendedName>
</protein>
<organism evidence="6 7">
    <name type="scientific">Cynara cardunculus var. scolymus</name>
    <name type="common">Globe artichoke</name>
    <name type="synonym">Cynara scolymus</name>
    <dbReference type="NCBI Taxonomy" id="59895"/>
    <lineage>
        <taxon>Eukaryota</taxon>
        <taxon>Viridiplantae</taxon>
        <taxon>Streptophyta</taxon>
        <taxon>Embryophyta</taxon>
        <taxon>Tracheophyta</taxon>
        <taxon>Spermatophyta</taxon>
        <taxon>Magnoliopsida</taxon>
        <taxon>eudicotyledons</taxon>
        <taxon>Gunneridae</taxon>
        <taxon>Pentapetalae</taxon>
        <taxon>asterids</taxon>
        <taxon>campanulids</taxon>
        <taxon>Asterales</taxon>
        <taxon>Asteraceae</taxon>
        <taxon>Carduoideae</taxon>
        <taxon>Cardueae</taxon>
        <taxon>Carduinae</taxon>
        <taxon>Cynara</taxon>
    </lineage>
</organism>
<accession>A0A103XI52</accession>
<dbReference type="GO" id="GO:0032502">
    <property type="term" value="P:developmental process"/>
    <property type="evidence" value="ECO:0007669"/>
    <property type="project" value="InterPro"/>
</dbReference>
<comment type="caution">
    <text evidence="2">Lacks conserved residue(s) required for the propagation of feature annotation.</text>
</comment>
<comment type="function">
    <text evidence="3">Transcription activator.</text>
</comment>
<dbReference type="Proteomes" id="UP000243975">
    <property type="component" value="Unassembled WGS sequence"/>
</dbReference>
<evidence type="ECO:0000256" key="1">
    <source>
        <dbReference type="ARBA" id="ARBA00023242"/>
    </source>
</evidence>
<dbReference type="OMA" id="NDHNIGQ"/>
<feature type="domain" description="WRC" evidence="5">
    <location>
        <begin position="173"/>
        <end position="220"/>
    </location>
</feature>
<dbReference type="PANTHER" id="PTHR31602:SF101">
    <property type="entry name" value="GROWTH-REGULATING FACTOR 7"/>
    <property type="match status" value="1"/>
</dbReference>
<sequence length="257" mass="28620">MATQLLKMHSALSLQFCDSILKFGTPCWNFSQSIWSSRVREPSPMDLEPGRCRRTDGKKWRCRWPVLPSQKYCERHIHRGRLRSRKPVEVPETVSTSISTVSSLKPVSNLQSAAINNAINHGKVHIKNQSLKIKKLSRVNALEFGFSPKSVLQNGNVQGCGTSSHDNSIALSVTGSERCRRTDGKKWQCSKDALPKQKYCGIHMHRGAKKVENLRNLNASRSFSVGSSYKQMDDDGNRSNDESSSNPGSSDATTIST</sequence>
<dbReference type="PANTHER" id="PTHR31602">
    <property type="entry name" value="GROWTH-REGULATING FACTOR 5"/>
    <property type="match status" value="1"/>
</dbReference>
<reference evidence="6 7" key="1">
    <citation type="journal article" date="2016" name="Sci. Rep.">
        <title>The genome sequence of the outbreeding globe artichoke constructed de novo incorporating a phase-aware low-pass sequencing strategy of F1 progeny.</title>
        <authorList>
            <person name="Scaglione D."/>
            <person name="Reyes-Chin-Wo S."/>
            <person name="Acquadro A."/>
            <person name="Froenicke L."/>
            <person name="Portis E."/>
            <person name="Beitel C."/>
            <person name="Tirone M."/>
            <person name="Mauro R."/>
            <person name="Lo Monaco A."/>
            <person name="Mauromicale G."/>
            <person name="Faccioli P."/>
            <person name="Cattivelli L."/>
            <person name="Rieseberg L."/>
            <person name="Michelmore R."/>
            <person name="Lanteri S."/>
        </authorList>
    </citation>
    <scope>NUCLEOTIDE SEQUENCE [LARGE SCALE GENOMIC DNA]</scope>
    <source>
        <strain evidence="6">2C</strain>
    </source>
</reference>
<evidence type="ECO:0000256" key="2">
    <source>
        <dbReference type="PROSITE-ProRule" id="PRU01002"/>
    </source>
</evidence>
<comment type="subcellular location">
    <subcellularLocation>
        <location evidence="3">Nucleus</location>
    </subcellularLocation>
</comment>
<evidence type="ECO:0000259" key="5">
    <source>
        <dbReference type="PROSITE" id="PS51667"/>
    </source>
</evidence>
<evidence type="ECO:0000313" key="7">
    <source>
        <dbReference type="Proteomes" id="UP000243975"/>
    </source>
</evidence>
<feature type="compositionally biased region" description="Basic and acidic residues" evidence="4">
    <location>
        <begin position="231"/>
        <end position="241"/>
    </location>
</feature>
<keyword evidence="7" id="KW-1185">Reference proteome</keyword>
<name>A0A103XI52_CYNCS</name>
<feature type="region of interest" description="Disordered" evidence="4">
    <location>
        <begin position="224"/>
        <end position="257"/>
    </location>
</feature>
<dbReference type="GO" id="GO:0005524">
    <property type="term" value="F:ATP binding"/>
    <property type="evidence" value="ECO:0007669"/>
    <property type="project" value="UniProtKB-UniRule"/>
</dbReference>
<dbReference type="InterPro" id="IPR031137">
    <property type="entry name" value="GRF"/>
</dbReference>
<dbReference type="GO" id="GO:0006351">
    <property type="term" value="P:DNA-templated transcription"/>
    <property type="evidence" value="ECO:0007669"/>
    <property type="project" value="UniProtKB-UniRule"/>
</dbReference>